<evidence type="ECO:0000313" key="2">
    <source>
        <dbReference type="Proteomes" id="UP000494205"/>
    </source>
</evidence>
<organism evidence="1 2">
    <name type="scientific">Paraburkholderia rhynchosiae</name>
    <dbReference type="NCBI Taxonomy" id="487049"/>
    <lineage>
        <taxon>Bacteria</taxon>
        <taxon>Pseudomonadati</taxon>
        <taxon>Pseudomonadota</taxon>
        <taxon>Betaproteobacteria</taxon>
        <taxon>Burkholderiales</taxon>
        <taxon>Burkholderiaceae</taxon>
        <taxon>Paraburkholderia</taxon>
    </lineage>
</organism>
<name>A0A6J5BKN7_9BURK</name>
<reference evidence="1 2" key="1">
    <citation type="submission" date="2020-04" db="EMBL/GenBank/DDBJ databases">
        <authorList>
            <person name="De Canck E."/>
        </authorList>
    </citation>
    <scope>NUCLEOTIDE SEQUENCE [LARGE SCALE GENOMIC DNA]</scope>
    <source>
        <strain evidence="1 2">LMG 27174</strain>
    </source>
</reference>
<dbReference type="RefSeq" id="WP_158244501.1">
    <property type="nucleotide sequence ID" value="NZ_CADIJZ010000015.1"/>
</dbReference>
<proteinExistence type="predicted"/>
<dbReference type="AlphaFoldDB" id="A0A6J5BKN7"/>
<accession>A0A6J5BKN7</accession>
<evidence type="ECO:0000313" key="1">
    <source>
        <dbReference type="EMBL" id="CAB3710305.1"/>
    </source>
</evidence>
<dbReference type="Proteomes" id="UP000494205">
    <property type="component" value="Unassembled WGS sequence"/>
</dbReference>
<gene>
    <name evidence="1" type="ORF">LMG27174_04199</name>
</gene>
<dbReference type="EMBL" id="CADIJZ010000015">
    <property type="protein sequence ID" value="CAB3710305.1"/>
    <property type="molecule type" value="Genomic_DNA"/>
</dbReference>
<protein>
    <submittedName>
        <fullName evidence="1">Uncharacterized protein</fullName>
    </submittedName>
</protein>
<sequence>MTLLDMGLGLATLVVGLFFFALRATHAHAASRFSRFSRATMVRETIPGEVEQANGNPL</sequence>